<evidence type="ECO:0000259" key="1">
    <source>
        <dbReference type="PROSITE" id="PS50879"/>
    </source>
</evidence>
<dbReference type="Proteomes" id="UP001281410">
    <property type="component" value="Unassembled WGS sequence"/>
</dbReference>
<evidence type="ECO:0000313" key="2">
    <source>
        <dbReference type="EMBL" id="KAK3219540.1"/>
    </source>
</evidence>
<sequence length="177" mass="19266">MDTISTILLNLKESCSEVRQSKTLRLEDWVPPPFDSLKFNVDGSARGTPGPAGIGGVLRDYTGRLLCTFSNHIGIQDANTAEILAIARACELCVSRPELKDRDIAIVSDSKVAVSWVNNDEIGSLKHLQVIYDIRNLMRRLGSVSVSYSARAANFVADSLAKKGSDSGEVLLTWSNI</sequence>
<evidence type="ECO:0000313" key="3">
    <source>
        <dbReference type="Proteomes" id="UP001281410"/>
    </source>
</evidence>
<accession>A0AAE0AKY7</accession>
<dbReference type="InterPro" id="IPR002156">
    <property type="entry name" value="RNaseH_domain"/>
</dbReference>
<gene>
    <name evidence="2" type="ORF">Dsin_013510</name>
</gene>
<dbReference type="EMBL" id="JANJYJ010000004">
    <property type="protein sequence ID" value="KAK3219540.1"/>
    <property type="molecule type" value="Genomic_DNA"/>
</dbReference>
<dbReference type="PANTHER" id="PTHR47723:SF22">
    <property type="entry name" value="RNASE H TYPE-1 DOMAIN-CONTAINING PROTEIN"/>
    <property type="match status" value="1"/>
</dbReference>
<feature type="domain" description="RNase H type-1" evidence="1">
    <location>
        <begin position="33"/>
        <end position="166"/>
    </location>
</feature>
<proteinExistence type="predicted"/>
<name>A0AAE0AKY7_9ROSI</name>
<comment type="caution">
    <text evidence="2">The sequence shown here is derived from an EMBL/GenBank/DDBJ whole genome shotgun (WGS) entry which is preliminary data.</text>
</comment>
<dbReference type="PROSITE" id="PS50879">
    <property type="entry name" value="RNASE_H_1"/>
    <property type="match status" value="1"/>
</dbReference>
<reference evidence="2" key="1">
    <citation type="journal article" date="2023" name="Plant J.">
        <title>Genome sequences and population genomics provide insights into the demographic history, inbreeding, and mutation load of two 'living fossil' tree species of Dipteronia.</title>
        <authorList>
            <person name="Feng Y."/>
            <person name="Comes H.P."/>
            <person name="Chen J."/>
            <person name="Zhu S."/>
            <person name="Lu R."/>
            <person name="Zhang X."/>
            <person name="Li P."/>
            <person name="Qiu J."/>
            <person name="Olsen K.M."/>
            <person name="Qiu Y."/>
        </authorList>
    </citation>
    <scope>NUCLEOTIDE SEQUENCE</scope>
    <source>
        <strain evidence="2">NBL</strain>
    </source>
</reference>
<dbReference type="Pfam" id="PF13456">
    <property type="entry name" value="RVT_3"/>
    <property type="match status" value="1"/>
</dbReference>
<protein>
    <recommendedName>
        <fullName evidence="1">RNase H type-1 domain-containing protein</fullName>
    </recommendedName>
</protein>
<keyword evidence="3" id="KW-1185">Reference proteome</keyword>
<dbReference type="AlphaFoldDB" id="A0AAE0AKY7"/>
<organism evidence="2 3">
    <name type="scientific">Dipteronia sinensis</name>
    <dbReference type="NCBI Taxonomy" id="43782"/>
    <lineage>
        <taxon>Eukaryota</taxon>
        <taxon>Viridiplantae</taxon>
        <taxon>Streptophyta</taxon>
        <taxon>Embryophyta</taxon>
        <taxon>Tracheophyta</taxon>
        <taxon>Spermatophyta</taxon>
        <taxon>Magnoliopsida</taxon>
        <taxon>eudicotyledons</taxon>
        <taxon>Gunneridae</taxon>
        <taxon>Pentapetalae</taxon>
        <taxon>rosids</taxon>
        <taxon>malvids</taxon>
        <taxon>Sapindales</taxon>
        <taxon>Sapindaceae</taxon>
        <taxon>Hippocastanoideae</taxon>
        <taxon>Acereae</taxon>
        <taxon>Dipteronia</taxon>
    </lineage>
</organism>
<dbReference type="InterPro" id="IPR036397">
    <property type="entry name" value="RNaseH_sf"/>
</dbReference>
<dbReference type="InterPro" id="IPR044730">
    <property type="entry name" value="RNase_H-like_dom_plant"/>
</dbReference>
<dbReference type="InterPro" id="IPR012337">
    <property type="entry name" value="RNaseH-like_sf"/>
</dbReference>
<dbReference type="SUPFAM" id="SSF53098">
    <property type="entry name" value="Ribonuclease H-like"/>
    <property type="match status" value="1"/>
</dbReference>
<dbReference type="GO" id="GO:0003676">
    <property type="term" value="F:nucleic acid binding"/>
    <property type="evidence" value="ECO:0007669"/>
    <property type="project" value="InterPro"/>
</dbReference>
<dbReference type="Gene3D" id="3.30.420.10">
    <property type="entry name" value="Ribonuclease H-like superfamily/Ribonuclease H"/>
    <property type="match status" value="1"/>
</dbReference>
<dbReference type="GO" id="GO:0004523">
    <property type="term" value="F:RNA-DNA hybrid ribonuclease activity"/>
    <property type="evidence" value="ECO:0007669"/>
    <property type="project" value="InterPro"/>
</dbReference>
<dbReference type="PANTHER" id="PTHR47723">
    <property type="entry name" value="OS05G0353850 PROTEIN"/>
    <property type="match status" value="1"/>
</dbReference>
<dbReference type="InterPro" id="IPR053151">
    <property type="entry name" value="RNase_H-like"/>
</dbReference>
<dbReference type="CDD" id="cd06222">
    <property type="entry name" value="RNase_H_like"/>
    <property type="match status" value="1"/>
</dbReference>